<dbReference type="InterPro" id="IPR036721">
    <property type="entry name" value="RCK_C_sf"/>
</dbReference>
<accession>A0A2Z5QYE5</accession>
<dbReference type="Proteomes" id="UP000250241">
    <property type="component" value="Chromosome"/>
</dbReference>
<dbReference type="Pfam" id="PF02254">
    <property type="entry name" value="TrkA_N"/>
    <property type="match status" value="1"/>
</dbReference>
<sequence>MANTHNAPVLVIGLGRFGASTAAQLHAQNQEVLAVEKDPELVQKWSGLLTHVVAADAADIDTLRQLGANDFGSAVVGVGTSIEASVLITANLVDLGVERIWAKAITPSHGKILERIGAHHVVYPEADAGRRAAHLVSGRLLDYIEFDDDFAIAKMRPPKETHGFTLAESDIRAKYGVSVVGIKSPGRNSPTQTLHAHSLSGYSYRLGAGGADRAFCCPPVGSAVSLAPLSLLAVLPYRFPPLFSVIKRLFI</sequence>
<dbReference type="PROSITE" id="PS51201">
    <property type="entry name" value="RCK_N"/>
    <property type="match status" value="1"/>
</dbReference>
<feature type="domain" description="RCK N-terminal" evidence="1">
    <location>
        <begin position="6"/>
        <end position="122"/>
    </location>
</feature>
<dbReference type="InterPro" id="IPR050721">
    <property type="entry name" value="Trk_Ktr_HKT_K-transport"/>
</dbReference>
<evidence type="ECO:0000259" key="1">
    <source>
        <dbReference type="PROSITE" id="PS51201"/>
    </source>
</evidence>
<dbReference type="KEGG" id="raj:RA11412_0965"/>
<dbReference type="Gene3D" id="3.40.50.720">
    <property type="entry name" value="NAD(P)-binding Rossmann-like Domain"/>
    <property type="match status" value="1"/>
</dbReference>
<dbReference type="PANTHER" id="PTHR43833:SF7">
    <property type="entry name" value="KTR SYSTEM POTASSIUM UPTAKE PROTEIN C"/>
    <property type="match status" value="1"/>
</dbReference>
<dbReference type="SUPFAM" id="SSF116726">
    <property type="entry name" value="TrkA C-terminal domain-like"/>
    <property type="match status" value="1"/>
</dbReference>
<organism evidence="2 3">
    <name type="scientific">Rothia aeria</name>
    <dbReference type="NCBI Taxonomy" id="172042"/>
    <lineage>
        <taxon>Bacteria</taxon>
        <taxon>Bacillati</taxon>
        <taxon>Actinomycetota</taxon>
        <taxon>Actinomycetes</taxon>
        <taxon>Micrococcales</taxon>
        <taxon>Micrococcaceae</taxon>
        <taxon>Rothia</taxon>
    </lineage>
</organism>
<dbReference type="SUPFAM" id="SSF51735">
    <property type="entry name" value="NAD(P)-binding Rossmann-fold domains"/>
    <property type="match status" value="1"/>
</dbReference>
<dbReference type="InterPro" id="IPR003148">
    <property type="entry name" value="RCK_N"/>
</dbReference>
<dbReference type="EMBL" id="AP017895">
    <property type="protein sequence ID" value="BAV87264.1"/>
    <property type="molecule type" value="Genomic_DNA"/>
</dbReference>
<evidence type="ECO:0000313" key="2">
    <source>
        <dbReference type="EMBL" id="BAV87264.1"/>
    </source>
</evidence>
<name>A0A2Z5QYE5_9MICC</name>
<reference evidence="2 3" key="1">
    <citation type="submission" date="2016-10" db="EMBL/GenBank/DDBJ databases">
        <title>Genome sequence of Rothia aeria strain JCM11412.</title>
        <authorList>
            <person name="Nambu T."/>
        </authorList>
    </citation>
    <scope>NUCLEOTIDE SEQUENCE [LARGE SCALE GENOMIC DNA]</scope>
    <source>
        <strain evidence="2 3">JCM 11412</strain>
    </source>
</reference>
<evidence type="ECO:0000313" key="3">
    <source>
        <dbReference type="Proteomes" id="UP000250241"/>
    </source>
</evidence>
<protein>
    <submittedName>
        <fullName evidence="2">Trk system potassium uptake protein TrkA</fullName>
    </submittedName>
</protein>
<keyword evidence="3" id="KW-1185">Reference proteome</keyword>
<dbReference type="PANTHER" id="PTHR43833">
    <property type="entry name" value="POTASSIUM CHANNEL PROTEIN 2-RELATED-RELATED"/>
    <property type="match status" value="1"/>
</dbReference>
<dbReference type="Gene3D" id="3.30.70.1450">
    <property type="entry name" value="Regulator of K+ conductance, C-terminal domain"/>
    <property type="match status" value="1"/>
</dbReference>
<dbReference type="AlphaFoldDB" id="A0A2Z5QYE5"/>
<dbReference type="GO" id="GO:0006813">
    <property type="term" value="P:potassium ion transport"/>
    <property type="evidence" value="ECO:0007669"/>
    <property type="project" value="InterPro"/>
</dbReference>
<dbReference type="InterPro" id="IPR036291">
    <property type="entry name" value="NAD(P)-bd_dom_sf"/>
</dbReference>
<proteinExistence type="predicted"/>
<gene>
    <name evidence="2" type="ORF">RA11412_0965</name>
</gene>